<dbReference type="AlphaFoldDB" id="A0AAD9Q4V9"/>
<name>A0AAD9Q4V9_ACRCE</name>
<protein>
    <submittedName>
        <fullName evidence="1">Uncharacterized protein</fullName>
    </submittedName>
</protein>
<evidence type="ECO:0000313" key="2">
    <source>
        <dbReference type="Proteomes" id="UP001249851"/>
    </source>
</evidence>
<accession>A0AAD9Q4V9</accession>
<dbReference type="Proteomes" id="UP001249851">
    <property type="component" value="Unassembled WGS sequence"/>
</dbReference>
<evidence type="ECO:0000313" key="1">
    <source>
        <dbReference type="EMBL" id="KAK2554790.1"/>
    </source>
</evidence>
<proteinExistence type="predicted"/>
<keyword evidence="2" id="KW-1185">Reference proteome</keyword>
<organism evidence="1 2">
    <name type="scientific">Acropora cervicornis</name>
    <name type="common">Staghorn coral</name>
    <dbReference type="NCBI Taxonomy" id="6130"/>
    <lineage>
        <taxon>Eukaryota</taxon>
        <taxon>Metazoa</taxon>
        <taxon>Cnidaria</taxon>
        <taxon>Anthozoa</taxon>
        <taxon>Hexacorallia</taxon>
        <taxon>Scleractinia</taxon>
        <taxon>Astrocoeniina</taxon>
        <taxon>Acroporidae</taxon>
        <taxon>Acropora</taxon>
    </lineage>
</organism>
<sequence>MRPAELNDYRAGDIKTSSQHQMLKYIRLEPYR</sequence>
<gene>
    <name evidence="1" type="ORF">P5673_023759</name>
</gene>
<reference evidence="1" key="1">
    <citation type="journal article" date="2023" name="G3 (Bethesda)">
        <title>Whole genome assembly and annotation of the endangered Caribbean coral Acropora cervicornis.</title>
        <authorList>
            <person name="Selwyn J.D."/>
            <person name="Vollmer S.V."/>
        </authorList>
    </citation>
    <scope>NUCLEOTIDE SEQUENCE</scope>
    <source>
        <strain evidence="1">K2</strain>
    </source>
</reference>
<reference evidence="1" key="2">
    <citation type="journal article" date="2023" name="Science">
        <title>Genomic signatures of disease resistance in endangered staghorn corals.</title>
        <authorList>
            <person name="Vollmer S.V."/>
            <person name="Selwyn J.D."/>
            <person name="Despard B.A."/>
            <person name="Roesel C.L."/>
        </authorList>
    </citation>
    <scope>NUCLEOTIDE SEQUENCE</scope>
    <source>
        <strain evidence="1">K2</strain>
    </source>
</reference>
<comment type="caution">
    <text evidence="1">The sequence shown here is derived from an EMBL/GenBank/DDBJ whole genome shotgun (WGS) entry which is preliminary data.</text>
</comment>
<dbReference type="EMBL" id="JARQWQ010000067">
    <property type="protein sequence ID" value="KAK2554790.1"/>
    <property type="molecule type" value="Genomic_DNA"/>
</dbReference>